<dbReference type="Proteomes" id="UP000016412">
    <property type="component" value="Unassembled WGS sequence"/>
</dbReference>
<dbReference type="eggNOG" id="COG2376">
    <property type="taxonomic scope" value="Bacteria"/>
</dbReference>
<organism evidence="2 4">
    <name type="scientific">Treponema socranskii subsp. socranskii VPI DR56BR1116 = ATCC 35536</name>
    <dbReference type="NCBI Taxonomy" id="1125725"/>
    <lineage>
        <taxon>Bacteria</taxon>
        <taxon>Pseudomonadati</taxon>
        <taxon>Spirochaetota</taxon>
        <taxon>Spirochaetia</taxon>
        <taxon>Spirochaetales</taxon>
        <taxon>Treponemataceae</taxon>
        <taxon>Treponema</taxon>
    </lineage>
</organism>
<dbReference type="GO" id="GO:0004371">
    <property type="term" value="F:glycerone kinase activity"/>
    <property type="evidence" value="ECO:0007669"/>
    <property type="project" value="InterPro"/>
</dbReference>
<dbReference type="Pfam" id="PF02733">
    <property type="entry name" value="Dak1"/>
    <property type="match status" value="1"/>
</dbReference>
<evidence type="ECO:0000313" key="4">
    <source>
        <dbReference type="Proteomes" id="UP000016412"/>
    </source>
</evidence>
<dbReference type="GO" id="GO:0005829">
    <property type="term" value="C:cytosol"/>
    <property type="evidence" value="ECO:0007669"/>
    <property type="project" value="TreeGrafter"/>
</dbReference>
<comment type="caution">
    <text evidence="2">The sequence shown here is derived from an EMBL/GenBank/DDBJ whole genome shotgun (WGS) entry which is preliminary data.</text>
</comment>
<keyword evidence="5" id="KW-1185">Reference proteome</keyword>
<dbReference type="EMBL" id="AVQI01000060">
    <property type="protein sequence ID" value="ERK01213.1"/>
    <property type="molecule type" value="Genomic_DNA"/>
</dbReference>
<dbReference type="AlphaFoldDB" id="U1FJE3"/>
<dbReference type="EMBL" id="AUZJ01000069">
    <property type="protein sequence ID" value="ERF59456.1"/>
    <property type="molecule type" value="Genomic_DNA"/>
</dbReference>
<sequence length="336" mass="35797">MNKLINKPEDMISEMLDGYLAVYPGLYEKIPDNSGRYLGLTVKERKDKVSVVTGGGSGNEPWIIGYVGPGLADGAALGQVYTAPAANAVLAVSRCVPNAKGIVYVATNHAGDVLNFELVRELAGMEGIDAKCVFVCDDVTTAPKEKRDERRGVAGVAFAVKIAGAASESGAPLDDVYRITEKAVRNLSTCSLTTSPGYMPSTGKAMCDLPDGEVAYGMGFNGESPVLQTPLPTADEAARTLMSYLTGEIEAGDEVAVMVNGFGFTSRLELCIAGRAIKRLLDEHGVRIYDMFIDELFCPQGTGGFSVSILKLDDELKALYAMPACSPFYKAFARSR</sequence>
<dbReference type="InterPro" id="IPR050861">
    <property type="entry name" value="Dihydroxyacetone_Kinase"/>
</dbReference>
<evidence type="ECO:0000259" key="1">
    <source>
        <dbReference type="PROSITE" id="PS51481"/>
    </source>
</evidence>
<evidence type="ECO:0000313" key="2">
    <source>
        <dbReference type="EMBL" id="ERF59456.1"/>
    </source>
</evidence>
<dbReference type="PANTHER" id="PTHR28629:SF4">
    <property type="entry name" value="TRIOKINASE_FMN CYCLASE"/>
    <property type="match status" value="1"/>
</dbReference>
<feature type="domain" description="DhaK" evidence="1">
    <location>
        <begin position="7"/>
        <end position="329"/>
    </location>
</feature>
<dbReference type="RefSeq" id="WP_021331534.1">
    <property type="nucleotide sequence ID" value="NZ_AUZJ01000069.1"/>
</dbReference>
<dbReference type="STRING" id="1125725.HMPREF1325_1406"/>
<dbReference type="PATRIC" id="fig|1125725.3.peg.2541"/>
<protein>
    <submittedName>
        <fullName evidence="2">DAK1 domain protein</fullName>
    </submittedName>
</protein>
<dbReference type="Proteomes" id="UP000016646">
    <property type="component" value="Unassembled WGS sequence"/>
</dbReference>
<reference evidence="4 5" key="1">
    <citation type="submission" date="2013-08" db="EMBL/GenBank/DDBJ databases">
        <authorList>
            <person name="Durkin A.S."/>
            <person name="Haft D.R."/>
            <person name="McCorrison J."/>
            <person name="Torralba M."/>
            <person name="Gillis M."/>
            <person name="Haft D.H."/>
            <person name="Methe B."/>
            <person name="Sutton G."/>
            <person name="Nelson K.E."/>
        </authorList>
    </citation>
    <scope>NUCLEOTIDE SEQUENCE [LARGE SCALE GENOMIC DNA]</scope>
    <source>
        <strain evidence="3 5">ATCC 35536</strain>
        <strain evidence="2 4">VPI DR56BR1116</strain>
    </source>
</reference>
<name>U1FJE3_TRESO</name>
<dbReference type="PROSITE" id="PS51481">
    <property type="entry name" value="DHAK"/>
    <property type="match status" value="1"/>
</dbReference>
<proteinExistence type="predicted"/>
<evidence type="ECO:0000313" key="5">
    <source>
        <dbReference type="Proteomes" id="UP000016646"/>
    </source>
</evidence>
<dbReference type="Gene3D" id="3.30.1180.20">
    <property type="entry name" value="Dihydroxyacetone kinase, domain 2"/>
    <property type="match status" value="1"/>
</dbReference>
<evidence type="ECO:0000313" key="3">
    <source>
        <dbReference type="EMBL" id="ERK01213.1"/>
    </source>
</evidence>
<accession>U1FJE3</accession>
<dbReference type="GO" id="GO:0019563">
    <property type="term" value="P:glycerol catabolic process"/>
    <property type="evidence" value="ECO:0007669"/>
    <property type="project" value="TreeGrafter"/>
</dbReference>
<gene>
    <name evidence="3" type="ORF">HMPREF0860_0899</name>
    <name evidence="2" type="ORF">HMPREF1325_1406</name>
</gene>
<dbReference type="InterPro" id="IPR004006">
    <property type="entry name" value="DhaK_dom"/>
</dbReference>
<dbReference type="PANTHER" id="PTHR28629">
    <property type="entry name" value="TRIOKINASE/FMN CYCLASE"/>
    <property type="match status" value="1"/>
</dbReference>
<dbReference type="SUPFAM" id="SSF82549">
    <property type="entry name" value="DAK1/DegV-like"/>
    <property type="match status" value="1"/>
</dbReference>
<dbReference type="Gene3D" id="3.40.50.10440">
    <property type="entry name" value="Dihydroxyacetone kinase, domain 1"/>
    <property type="match status" value="1"/>
</dbReference>
<dbReference type="FunFam" id="3.40.50.10440:FF:000001">
    <property type="entry name" value="Dihydroxyacetone kinase, DhaK subunit"/>
    <property type="match status" value="1"/>
</dbReference>